<dbReference type="Pfam" id="PF00230">
    <property type="entry name" value="MIP"/>
    <property type="match status" value="1"/>
</dbReference>
<feature type="transmembrane region" description="Helical" evidence="9">
    <location>
        <begin position="171"/>
        <end position="190"/>
    </location>
</feature>
<dbReference type="HOGENOM" id="CLU_1129265_0_0_1"/>
<evidence type="ECO:0000256" key="5">
    <source>
        <dbReference type="ARBA" id="ARBA00022737"/>
    </source>
</evidence>
<feature type="transmembrane region" description="Helical" evidence="9">
    <location>
        <begin position="109"/>
        <end position="132"/>
    </location>
</feature>
<dbReference type="PANTHER" id="PTHR43829:SF9">
    <property type="entry name" value="AQUAPORIN-9"/>
    <property type="match status" value="1"/>
</dbReference>
<comment type="catalytic activity">
    <reaction evidence="8">
        <text>H2O(in) = H2O(out)</text>
        <dbReference type="Rhea" id="RHEA:29667"/>
        <dbReference type="ChEBI" id="CHEBI:15377"/>
    </reaction>
</comment>
<dbReference type="GO" id="GO:0015254">
    <property type="term" value="F:glycerol channel activity"/>
    <property type="evidence" value="ECO:0007669"/>
    <property type="project" value="TreeGrafter"/>
</dbReference>
<protein>
    <submittedName>
        <fullName evidence="10">Uncharacterized protein</fullName>
    </submittedName>
</protein>
<gene>
    <name evidence="10" type="ORF">MELLADRAFT_73691</name>
</gene>
<feature type="transmembrane region" description="Helical" evidence="9">
    <location>
        <begin position="59"/>
        <end position="79"/>
    </location>
</feature>
<dbReference type="GO" id="GO:0005886">
    <property type="term" value="C:plasma membrane"/>
    <property type="evidence" value="ECO:0007669"/>
    <property type="project" value="TreeGrafter"/>
</dbReference>
<proteinExistence type="inferred from homology"/>
<organism evidence="11">
    <name type="scientific">Melampsora larici-populina (strain 98AG31 / pathotype 3-4-7)</name>
    <name type="common">Poplar leaf rust fungus</name>
    <dbReference type="NCBI Taxonomy" id="747676"/>
    <lineage>
        <taxon>Eukaryota</taxon>
        <taxon>Fungi</taxon>
        <taxon>Dikarya</taxon>
        <taxon>Basidiomycota</taxon>
        <taxon>Pucciniomycotina</taxon>
        <taxon>Pucciniomycetes</taxon>
        <taxon>Pucciniales</taxon>
        <taxon>Melampsoraceae</taxon>
        <taxon>Melampsora</taxon>
    </lineage>
</organism>
<dbReference type="PANTHER" id="PTHR43829">
    <property type="entry name" value="AQUAPORIN OR AQUAGLYCEROPORIN RELATED"/>
    <property type="match status" value="1"/>
</dbReference>
<dbReference type="RefSeq" id="XP_007418921.1">
    <property type="nucleotide sequence ID" value="XM_007418859.1"/>
</dbReference>
<dbReference type="SUPFAM" id="SSF81338">
    <property type="entry name" value="Aquaporin-like"/>
    <property type="match status" value="1"/>
</dbReference>
<dbReference type="AlphaFoldDB" id="F4SC19"/>
<evidence type="ECO:0000256" key="1">
    <source>
        <dbReference type="ARBA" id="ARBA00004141"/>
    </source>
</evidence>
<evidence type="ECO:0000313" key="10">
    <source>
        <dbReference type="EMBL" id="EGF97813.1"/>
    </source>
</evidence>
<feature type="transmembrane region" description="Helical" evidence="9">
    <location>
        <begin position="144"/>
        <end position="165"/>
    </location>
</feature>
<evidence type="ECO:0000313" key="11">
    <source>
        <dbReference type="Proteomes" id="UP000001072"/>
    </source>
</evidence>
<accession>F4SC19</accession>
<dbReference type="InterPro" id="IPR000425">
    <property type="entry name" value="MIP"/>
</dbReference>
<dbReference type="InParanoid" id="F4SC19"/>
<dbReference type="Proteomes" id="UP000001072">
    <property type="component" value="Unassembled WGS sequence"/>
</dbReference>
<dbReference type="Gene3D" id="1.20.1080.10">
    <property type="entry name" value="Glycerol uptake facilitator protein"/>
    <property type="match status" value="1"/>
</dbReference>
<evidence type="ECO:0000256" key="7">
    <source>
        <dbReference type="ARBA" id="ARBA00023136"/>
    </source>
</evidence>
<name>F4SC19_MELLP</name>
<dbReference type="GeneID" id="18932463"/>
<evidence type="ECO:0000256" key="2">
    <source>
        <dbReference type="ARBA" id="ARBA00006175"/>
    </source>
</evidence>
<comment type="similarity">
    <text evidence="2">Belongs to the MIP/aquaporin (TC 1.A.8) family.</text>
</comment>
<keyword evidence="4 9" id="KW-0812">Transmembrane</keyword>
<evidence type="ECO:0000256" key="3">
    <source>
        <dbReference type="ARBA" id="ARBA00022448"/>
    </source>
</evidence>
<keyword evidence="7 9" id="KW-0472">Membrane</keyword>
<evidence type="ECO:0000256" key="6">
    <source>
        <dbReference type="ARBA" id="ARBA00022989"/>
    </source>
</evidence>
<sequence length="290" mass="31945">MDLEKQEDNQHITCHWTQQTSYLTKCIFECVGVFIYVTCAETIKIAYLLSGDRDVAGKLAIIYFCPLVFAFISATRIPWPRLMGLHLHPGVTLTLTIFRRFPVSNLLPFVFSQLLGATFGALCVHAGYRLYVGVIAGQHSTIKTIFVTVASLWPVSSMGGVVPVVSFHNSYLLSLVFGWICAMLLGLTLLEESPKNRKVFLGGPAHVVWVVLLYLLSVLVFLETGLVLNIAHGLGAQIASWILQDAPLCLQWPLPLASLISIPAIMAGASIYKLRTLGEPDGLWNYAEIP</sequence>
<dbReference type="KEGG" id="mlr:MELLADRAFT_73691"/>
<dbReference type="InterPro" id="IPR050363">
    <property type="entry name" value="MIP/Aquaporin"/>
</dbReference>
<keyword evidence="5" id="KW-0677">Repeat</keyword>
<evidence type="ECO:0000256" key="8">
    <source>
        <dbReference type="ARBA" id="ARBA00034651"/>
    </source>
</evidence>
<evidence type="ECO:0000256" key="4">
    <source>
        <dbReference type="ARBA" id="ARBA00022692"/>
    </source>
</evidence>
<keyword evidence="6 9" id="KW-1133">Transmembrane helix</keyword>
<dbReference type="OrthoDB" id="3222at2759"/>
<evidence type="ECO:0000256" key="9">
    <source>
        <dbReference type="SAM" id="Phobius"/>
    </source>
</evidence>
<dbReference type="EMBL" id="GL883198">
    <property type="protein sequence ID" value="EGF97813.1"/>
    <property type="molecule type" value="Genomic_DNA"/>
</dbReference>
<reference evidence="11" key="1">
    <citation type="journal article" date="2011" name="Proc. Natl. Acad. Sci. U.S.A.">
        <title>Obligate biotrophy features unraveled by the genomic analysis of rust fungi.</title>
        <authorList>
            <person name="Duplessis S."/>
            <person name="Cuomo C.A."/>
            <person name="Lin Y.-C."/>
            <person name="Aerts A."/>
            <person name="Tisserant E."/>
            <person name="Veneault-Fourrey C."/>
            <person name="Joly D.L."/>
            <person name="Hacquard S."/>
            <person name="Amselem J."/>
            <person name="Cantarel B.L."/>
            <person name="Chiu R."/>
            <person name="Coutinho P.M."/>
            <person name="Feau N."/>
            <person name="Field M."/>
            <person name="Frey P."/>
            <person name="Gelhaye E."/>
            <person name="Goldberg J."/>
            <person name="Grabherr M.G."/>
            <person name="Kodira C.D."/>
            <person name="Kohler A."/>
            <person name="Kuees U."/>
            <person name="Lindquist E.A."/>
            <person name="Lucas S.M."/>
            <person name="Mago R."/>
            <person name="Mauceli E."/>
            <person name="Morin E."/>
            <person name="Murat C."/>
            <person name="Pangilinan J.L."/>
            <person name="Park R."/>
            <person name="Pearson M."/>
            <person name="Quesneville H."/>
            <person name="Rouhier N."/>
            <person name="Sakthikumar S."/>
            <person name="Salamov A.A."/>
            <person name="Schmutz J."/>
            <person name="Selles B."/>
            <person name="Shapiro H."/>
            <person name="Tanguay P."/>
            <person name="Tuskan G.A."/>
            <person name="Henrissat B."/>
            <person name="Van de Peer Y."/>
            <person name="Rouze P."/>
            <person name="Ellis J.G."/>
            <person name="Dodds P.N."/>
            <person name="Schein J.E."/>
            <person name="Zhong S."/>
            <person name="Hamelin R.C."/>
            <person name="Grigoriev I.V."/>
            <person name="Szabo L.J."/>
            <person name="Martin F."/>
        </authorList>
    </citation>
    <scope>NUCLEOTIDE SEQUENCE [LARGE SCALE GENOMIC DNA]</scope>
    <source>
        <strain evidence="11">98AG31 / pathotype 3-4-7</strain>
    </source>
</reference>
<dbReference type="VEuPathDB" id="FungiDB:MELLADRAFT_73691"/>
<keyword evidence="3" id="KW-0813">Transport</keyword>
<comment type="subcellular location">
    <subcellularLocation>
        <location evidence="1">Membrane</location>
        <topology evidence="1">Multi-pass membrane protein</topology>
    </subcellularLocation>
</comment>
<keyword evidence="11" id="KW-1185">Reference proteome</keyword>
<feature type="transmembrane region" description="Helical" evidence="9">
    <location>
        <begin position="252"/>
        <end position="272"/>
    </location>
</feature>
<dbReference type="InterPro" id="IPR023271">
    <property type="entry name" value="Aquaporin-like"/>
</dbReference>